<reference evidence="1" key="1">
    <citation type="journal article" date="2019" name="Sci. Rep.">
        <title>Draft genome of Tanacetum cinerariifolium, the natural source of mosquito coil.</title>
        <authorList>
            <person name="Yamashiro T."/>
            <person name="Shiraishi A."/>
            <person name="Satake H."/>
            <person name="Nakayama K."/>
        </authorList>
    </citation>
    <scope>NUCLEOTIDE SEQUENCE</scope>
</reference>
<protein>
    <submittedName>
        <fullName evidence="1">Reverse transcriptase domain-containing protein</fullName>
    </submittedName>
</protein>
<proteinExistence type="predicted"/>
<organism evidence="1">
    <name type="scientific">Tanacetum cinerariifolium</name>
    <name type="common">Dalmatian daisy</name>
    <name type="synonym">Chrysanthemum cinerariifolium</name>
    <dbReference type="NCBI Taxonomy" id="118510"/>
    <lineage>
        <taxon>Eukaryota</taxon>
        <taxon>Viridiplantae</taxon>
        <taxon>Streptophyta</taxon>
        <taxon>Embryophyta</taxon>
        <taxon>Tracheophyta</taxon>
        <taxon>Spermatophyta</taxon>
        <taxon>Magnoliopsida</taxon>
        <taxon>eudicotyledons</taxon>
        <taxon>Gunneridae</taxon>
        <taxon>Pentapetalae</taxon>
        <taxon>asterids</taxon>
        <taxon>campanulids</taxon>
        <taxon>Asterales</taxon>
        <taxon>Asteraceae</taxon>
        <taxon>Asteroideae</taxon>
        <taxon>Anthemideae</taxon>
        <taxon>Anthemidinae</taxon>
        <taxon>Tanacetum</taxon>
    </lineage>
</organism>
<keyword evidence="1" id="KW-0695">RNA-directed DNA polymerase</keyword>
<dbReference type="EMBL" id="BKCJ010006491">
    <property type="protein sequence ID" value="GEU72425.1"/>
    <property type="molecule type" value="Genomic_DNA"/>
</dbReference>
<sequence>MIIDSLLEEFASELAHIELIRPEINFNREEDIRLVEQLLYDNSPLLDALKDHYEIFFDSNDDCTSSDDNPFYSEDIDYVKASPPNSELTSLEEIESLNDNPTPSTNFVLKSPSSFPIPVEDGDFFLEKSKTFLSLPELETFRSDIEEKNSGSTTIHADIYFRMFDTFLPFSFKNEDKVFNPGILASKEDKSLHLLSHRGFKAFQLIYDFSKSPMMLYGVLSYHIEMDQIISLGQKNTLAEYMILSGADHRPPMLDKDLYDSWKSIMELYMQNREHERMILESVEHGPLIWPTVEENGVIRTKKYAELYAAEKIQADCDMKDTNIILQGLFADIYSLVNHHIVAKDLRERVQLVMQEDDLIACLNKEMAFLTAVTSSRRSKQPFILEESPVDTMADQRAMAELLRTPTEGYAEAIVVPLILAEQLKLKHSLINMMTSDQYKDLLRTCPHHGFTELHQLDTFYNAINPADQDSLNSATGGNLLERHTQDVLTIIEKKSKVHNSVNQQTSAVTTAMTAILKQFQATPPPTFVKVIEEICVTCGGAHPFYQCLAADGNTFPELRDNIQGYVSVAAVNFNQGNVLPEKLLDLDSTKDLHPPHHINQLSGSTTSFSSPNHLLKEFPDELALITFPLEYKDDLTFDIESDLKEIEYLLYHDPIKDMDSILEDLIYQSNLFDLNDNLVDTMPKMFIDEHALDYSSPPLYDKYDDDLFEVEFDTEYVYEDPFDSKGEKIKKSKLLIDELDLPSDFLPSSKNDSFLHDDFLRMMLCLRPITRTRSKILLLFSFENAEKVFKPGIHTSKEVHSSLIPELSH</sequence>
<keyword evidence="1" id="KW-0808">Transferase</keyword>
<name>A0A6L2MJL2_TANCI</name>
<evidence type="ECO:0000313" key="1">
    <source>
        <dbReference type="EMBL" id="GEU72425.1"/>
    </source>
</evidence>
<comment type="caution">
    <text evidence="1">The sequence shown here is derived from an EMBL/GenBank/DDBJ whole genome shotgun (WGS) entry which is preliminary data.</text>
</comment>
<dbReference type="GO" id="GO:0003964">
    <property type="term" value="F:RNA-directed DNA polymerase activity"/>
    <property type="evidence" value="ECO:0007669"/>
    <property type="project" value="UniProtKB-KW"/>
</dbReference>
<gene>
    <name evidence="1" type="ORF">Tci_044403</name>
</gene>
<keyword evidence="1" id="KW-0548">Nucleotidyltransferase</keyword>
<dbReference type="AlphaFoldDB" id="A0A6L2MJL2"/>
<accession>A0A6L2MJL2</accession>